<evidence type="ECO:0000256" key="1">
    <source>
        <dbReference type="SAM" id="MobiDB-lite"/>
    </source>
</evidence>
<feature type="region of interest" description="Disordered" evidence="1">
    <location>
        <begin position="71"/>
        <end position="98"/>
    </location>
</feature>
<gene>
    <name evidence="2" type="ORF">EMCG_00442</name>
</gene>
<proteinExistence type="predicted"/>
<dbReference type="AlphaFoldDB" id="A0A0G2HWW3"/>
<evidence type="ECO:0000313" key="3">
    <source>
        <dbReference type="Proteomes" id="UP000034164"/>
    </source>
</evidence>
<dbReference type="Proteomes" id="UP000034164">
    <property type="component" value="Unassembled WGS sequence"/>
</dbReference>
<feature type="compositionally biased region" description="Basic residues" evidence="1">
    <location>
        <begin position="80"/>
        <end position="90"/>
    </location>
</feature>
<comment type="caution">
    <text evidence="2">The sequence shown here is derived from an EMBL/GenBank/DDBJ whole genome shotgun (WGS) entry which is preliminary data.</text>
</comment>
<protein>
    <submittedName>
        <fullName evidence="2">Uncharacterized protein</fullName>
    </submittedName>
</protein>
<dbReference type="EMBL" id="LCZI01001147">
    <property type="protein sequence ID" value="KKZ62275.1"/>
    <property type="molecule type" value="Genomic_DNA"/>
</dbReference>
<organism evidence="2 3">
    <name type="scientific">[Emmonsia] crescens</name>
    <dbReference type="NCBI Taxonomy" id="73230"/>
    <lineage>
        <taxon>Eukaryota</taxon>
        <taxon>Fungi</taxon>
        <taxon>Dikarya</taxon>
        <taxon>Ascomycota</taxon>
        <taxon>Pezizomycotina</taxon>
        <taxon>Eurotiomycetes</taxon>
        <taxon>Eurotiomycetidae</taxon>
        <taxon>Onygenales</taxon>
        <taxon>Ajellomycetaceae</taxon>
        <taxon>Emergomyces</taxon>
    </lineage>
</organism>
<accession>A0A0G2HWW3</accession>
<reference evidence="3" key="1">
    <citation type="journal article" date="2015" name="PLoS Genet.">
        <title>The dynamic genome and transcriptome of the human fungal pathogen Blastomyces and close relative Emmonsia.</title>
        <authorList>
            <person name="Munoz J.F."/>
            <person name="Gauthier G.M."/>
            <person name="Desjardins C.A."/>
            <person name="Gallo J.E."/>
            <person name="Holder J."/>
            <person name="Sullivan T.D."/>
            <person name="Marty A.J."/>
            <person name="Carmen J.C."/>
            <person name="Chen Z."/>
            <person name="Ding L."/>
            <person name="Gujja S."/>
            <person name="Magrini V."/>
            <person name="Misas E."/>
            <person name="Mitreva M."/>
            <person name="Priest M."/>
            <person name="Saif S."/>
            <person name="Whiston E.A."/>
            <person name="Young S."/>
            <person name="Zeng Q."/>
            <person name="Goldman W.E."/>
            <person name="Mardis E.R."/>
            <person name="Taylor J.W."/>
            <person name="McEwen J.G."/>
            <person name="Clay O.K."/>
            <person name="Klein B.S."/>
            <person name="Cuomo C.A."/>
        </authorList>
    </citation>
    <scope>NUCLEOTIDE SEQUENCE [LARGE SCALE GENOMIC DNA]</scope>
    <source>
        <strain evidence="3">UAMH 3008</strain>
    </source>
</reference>
<sequence>MQCVLRLWKIRFVENSVCLFAPENASSLQVGMMQHAAAIQSIHYNLTLPAFKSLSKLPPVKMLLQVLSRIPNPATTAPGRPKKRGTKHTTHQHENPIPISINILWNFVRQGQPPTHSTARSK</sequence>
<evidence type="ECO:0000313" key="2">
    <source>
        <dbReference type="EMBL" id="KKZ62275.1"/>
    </source>
</evidence>
<name>A0A0G2HWW3_9EURO</name>
<dbReference type="VEuPathDB" id="FungiDB:EMCG_00442"/>